<accession>A0A4P6ZIK9</accession>
<gene>
    <name evidence="4" type="ORF">NBC122_02646</name>
</gene>
<dbReference type="Gene3D" id="2.40.160.40">
    <property type="entry name" value="monomeric porin ompg"/>
    <property type="match status" value="1"/>
</dbReference>
<feature type="signal peptide" evidence="2">
    <location>
        <begin position="1"/>
        <end position="18"/>
    </location>
</feature>
<keyword evidence="1 2" id="KW-0732">Signal</keyword>
<name>A0A4P6ZIK9_9FLAO</name>
<dbReference type="AlphaFoldDB" id="A0A4P6ZIK9"/>
<feature type="chain" id="PRO_5020722900" description="Outer membrane protein beta-barrel domain-containing protein" evidence="2">
    <location>
        <begin position="19"/>
        <end position="171"/>
    </location>
</feature>
<evidence type="ECO:0000259" key="3">
    <source>
        <dbReference type="Pfam" id="PF13568"/>
    </source>
</evidence>
<evidence type="ECO:0000313" key="4">
    <source>
        <dbReference type="EMBL" id="QBO59448.1"/>
    </source>
</evidence>
<sequence>MKKLFLAGAVALFTGLNAQQTTFGANAGMLTAFAKVKTPGVTETDSQTGFYAGFFAEFSAGNNFKIQPAVNYANIGNSSALQIPVMVKYYVDPKFNLQFGPQFLFDLEENPMPDFYNSTNFGLALGGAYEFTQKLFVEARYSFQLNNHLKNAPSGYTVKANYLNLGLGYKF</sequence>
<dbReference type="KEGG" id="csal:NBC122_02646"/>
<evidence type="ECO:0000256" key="2">
    <source>
        <dbReference type="SAM" id="SignalP"/>
    </source>
</evidence>
<feature type="domain" description="Outer membrane protein beta-barrel" evidence="3">
    <location>
        <begin position="77"/>
        <end position="147"/>
    </location>
</feature>
<dbReference type="InterPro" id="IPR011250">
    <property type="entry name" value="OMP/PagP_B-barrel"/>
</dbReference>
<organism evidence="4 5">
    <name type="scientific">Chryseobacterium salivictor</name>
    <dbReference type="NCBI Taxonomy" id="2547600"/>
    <lineage>
        <taxon>Bacteria</taxon>
        <taxon>Pseudomonadati</taxon>
        <taxon>Bacteroidota</taxon>
        <taxon>Flavobacteriia</taxon>
        <taxon>Flavobacteriales</taxon>
        <taxon>Weeksellaceae</taxon>
        <taxon>Chryseobacterium group</taxon>
        <taxon>Chryseobacterium</taxon>
    </lineage>
</organism>
<dbReference type="InterPro" id="IPR025665">
    <property type="entry name" value="Beta-barrel_OMP_2"/>
</dbReference>
<dbReference type="RefSeq" id="WP_133440791.1">
    <property type="nucleotide sequence ID" value="NZ_CP037954.1"/>
</dbReference>
<evidence type="ECO:0000313" key="5">
    <source>
        <dbReference type="Proteomes" id="UP000294419"/>
    </source>
</evidence>
<protein>
    <recommendedName>
        <fullName evidence="3">Outer membrane protein beta-barrel domain-containing protein</fullName>
    </recommendedName>
</protein>
<evidence type="ECO:0000256" key="1">
    <source>
        <dbReference type="ARBA" id="ARBA00022729"/>
    </source>
</evidence>
<dbReference type="OrthoDB" id="947434at2"/>
<dbReference type="EMBL" id="CP037954">
    <property type="protein sequence ID" value="QBO59448.1"/>
    <property type="molecule type" value="Genomic_DNA"/>
</dbReference>
<dbReference type="SUPFAM" id="SSF56925">
    <property type="entry name" value="OMPA-like"/>
    <property type="match status" value="1"/>
</dbReference>
<dbReference type="Proteomes" id="UP000294419">
    <property type="component" value="Chromosome"/>
</dbReference>
<reference evidence="4 5" key="1">
    <citation type="submission" date="2019-03" db="EMBL/GenBank/DDBJ databases">
        <authorList>
            <person name="Kim H."/>
            <person name="Yu S.-M."/>
        </authorList>
    </citation>
    <scope>NUCLEOTIDE SEQUENCE [LARGE SCALE GENOMIC DNA]</scope>
    <source>
        <strain evidence="4 5">NBC122</strain>
    </source>
</reference>
<keyword evidence="5" id="KW-1185">Reference proteome</keyword>
<dbReference type="InterPro" id="IPR053713">
    <property type="entry name" value="Bact_OM_Channel_sf"/>
</dbReference>
<proteinExistence type="predicted"/>
<dbReference type="Pfam" id="PF13568">
    <property type="entry name" value="OMP_b-brl_2"/>
    <property type="match status" value="1"/>
</dbReference>